<dbReference type="EMBL" id="LN609398">
    <property type="protein sequence ID" value="CEF60434.1"/>
    <property type="molecule type" value="Genomic_DNA"/>
</dbReference>
<gene>
    <name evidence="2 4 5" type="ORF">SRAE_X000217200</name>
</gene>
<organism evidence="2">
    <name type="scientific">Strongyloides ratti</name>
    <name type="common">Parasitic roundworm</name>
    <dbReference type="NCBI Taxonomy" id="34506"/>
    <lineage>
        <taxon>Eukaryota</taxon>
        <taxon>Metazoa</taxon>
        <taxon>Ecdysozoa</taxon>
        <taxon>Nematoda</taxon>
        <taxon>Chromadorea</taxon>
        <taxon>Rhabditida</taxon>
        <taxon>Tylenchina</taxon>
        <taxon>Panagrolaimomorpha</taxon>
        <taxon>Strongyloidoidea</taxon>
        <taxon>Strongyloididae</taxon>
        <taxon>Strongyloides</taxon>
    </lineage>
</organism>
<name>A0A090KYW6_STRRB</name>
<reference evidence="3" key="2">
    <citation type="submission" date="2014-09" db="EMBL/GenBank/DDBJ databases">
        <authorList>
            <person name="Martin A.A."/>
        </authorList>
    </citation>
    <scope>NUCLEOTIDE SEQUENCE</scope>
    <source>
        <strain evidence="3">ED321</strain>
    </source>
</reference>
<evidence type="ECO:0000313" key="5">
    <source>
        <dbReference type="WormBase" id="SRAE_X000217200"/>
    </source>
</evidence>
<keyword evidence="1" id="KW-0812">Transmembrane</keyword>
<dbReference type="AlphaFoldDB" id="A0A090KYW6"/>
<accession>A0A090KYW6</accession>
<dbReference type="CTD" id="36385244"/>
<dbReference type="WBParaSite" id="SRAE_X000217200.1">
    <property type="protein sequence ID" value="SRAE_X000217200.1"/>
    <property type="gene ID" value="WBGene00267750"/>
</dbReference>
<evidence type="ECO:0000313" key="3">
    <source>
        <dbReference type="Proteomes" id="UP000035682"/>
    </source>
</evidence>
<proteinExistence type="predicted"/>
<feature type="transmembrane region" description="Helical" evidence="1">
    <location>
        <begin position="6"/>
        <end position="26"/>
    </location>
</feature>
<protein>
    <submittedName>
        <fullName evidence="2 4">Uncharacterized protein</fullName>
    </submittedName>
</protein>
<evidence type="ECO:0000256" key="1">
    <source>
        <dbReference type="SAM" id="Phobius"/>
    </source>
</evidence>
<sequence length="180" mass="21306">MIIFKNNFIIIIFIILFDIYLCLNITSKPKTTKKILTYKTTGKKNYQNLINIKSTSINKDDNNDYINECYTSRTYAYFFNDFIPTKCVPPVKYCISIDGYTHIYPYSFGKGCANSPFSIECDKISYNRSQLQTNQEFNDSKFLQGILRCCTRNLCNFKYQIKYSKFIILFYFIMTYYSTV</sequence>
<dbReference type="WormBase" id="SRAE_X000217200">
    <property type="protein sequence ID" value="SRP06445"/>
    <property type="gene ID" value="WBGene00267750"/>
</dbReference>
<reference evidence="2" key="1">
    <citation type="submission" date="2014-09" db="EMBL/GenBank/DDBJ databases">
        <authorList>
            <person name="Aslett A.Martin."/>
        </authorList>
    </citation>
    <scope>NUCLEOTIDE SEQUENCE</scope>
    <source>
        <strain evidence="2">ED321 Heterogonic</strain>
    </source>
</reference>
<reference evidence="4" key="3">
    <citation type="submission" date="2020-12" db="UniProtKB">
        <authorList>
            <consortium name="WormBaseParasite"/>
        </authorList>
    </citation>
    <scope>IDENTIFICATION</scope>
</reference>
<dbReference type="RefSeq" id="XP_024499643.1">
    <property type="nucleotide sequence ID" value="XM_024644762.1"/>
</dbReference>
<evidence type="ECO:0000313" key="2">
    <source>
        <dbReference type="EMBL" id="CEF60434.1"/>
    </source>
</evidence>
<evidence type="ECO:0000313" key="4">
    <source>
        <dbReference type="WBParaSite" id="SRAE_X000217200.1"/>
    </source>
</evidence>
<keyword evidence="3" id="KW-1185">Reference proteome</keyword>
<dbReference type="GeneID" id="36385244"/>
<dbReference type="Proteomes" id="UP000035682">
    <property type="component" value="Unplaced"/>
</dbReference>
<keyword evidence="1" id="KW-0472">Membrane</keyword>
<keyword evidence="1" id="KW-1133">Transmembrane helix</keyword>
<feature type="transmembrane region" description="Helical" evidence="1">
    <location>
        <begin position="163"/>
        <end position="179"/>
    </location>
</feature>